<gene>
    <name evidence="12" type="primary">mqo_3</name>
    <name evidence="12" type="ORF">NCTC12157_00144</name>
</gene>
<keyword evidence="8" id="KW-0274">FAD</keyword>
<evidence type="ECO:0000313" key="13">
    <source>
        <dbReference type="Proteomes" id="UP000254304"/>
    </source>
</evidence>
<dbReference type="Pfam" id="PF06039">
    <property type="entry name" value="Mqo"/>
    <property type="match status" value="1"/>
</dbReference>
<dbReference type="GO" id="GO:0008924">
    <property type="term" value="F:L-malate dehydrogenase (quinone) activity"/>
    <property type="evidence" value="ECO:0007669"/>
    <property type="project" value="UniProtKB-EC"/>
</dbReference>
<dbReference type="GO" id="GO:0006099">
    <property type="term" value="P:tricarboxylic acid cycle"/>
    <property type="evidence" value="ECO:0007669"/>
    <property type="project" value="UniProtKB-UniPathway"/>
</dbReference>
<evidence type="ECO:0000313" key="12">
    <source>
        <dbReference type="EMBL" id="STQ42489.1"/>
    </source>
</evidence>
<evidence type="ECO:0000256" key="8">
    <source>
        <dbReference type="ARBA" id="ARBA00022827"/>
    </source>
</evidence>
<keyword evidence="6" id="KW-0816">Tricarboxylic acid cycle</keyword>
<protein>
    <recommendedName>
        <fullName evidence="5">malate dehydrogenase (quinone)</fullName>
        <ecNumber evidence="5">1.1.5.4</ecNumber>
    </recommendedName>
    <alternativeName>
        <fullName evidence="11">MQO</fullName>
    </alternativeName>
    <alternativeName>
        <fullName evidence="10">Malate dehydrogenase [quinone]</fullName>
    </alternativeName>
</protein>
<keyword evidence="9 12" id="KW-0560">Oxidoreductase</keyword>
<comment type="catalytic activity">
    <reaction evidence="1">
        <text>(S)-malate + a quinone = a quinol + oxaloacetate</text>
        <dbReference type="Rhea" id="RHEA:46012"/>
        <dbReference type="ChEBI" id="CHEBI:15589"/>
        <dbReference type="ChEBI" id="CHEBI:16452"/>
        <dbReference type="ChEBI" id="CHEBI:24646"/>
        <dbReference type="ChEBI" id="CHEBI:132124"/>
        <dbReference type="EC" id="1.1.5.4"/>
    </reaction>
</comment>
<comment type="similarity">
    <text evidence="4">Belongs to the MQO family.</text>
</comment>
<evidence type="ECO:0000256" key="1">
    <source>
        <dbReference type="ARBA" id="ARBA00001139"/>
    </source>
</evidence>
<evidence type="ECO:0000256" key="4">
    <source>
        <dbReference type="ARBA" id="ARBA00006389"/>
    </source>
</evidence>
<name>A0A377N6Y6_9GAMM</name>
<organism evidence="12 13">
    <name type="scientific">Ewingella americana</name>
    <dbReference type="NCBI Taxonomy" id="41202"/>
    <lineage>
        <taxon>Bacteria</taxon>
        <taxon>Pseudomonadati</taxon>
        <taxon>Pseudomonadota</taxon>
        <taxon>Gammaproteobacteria</taxon>
        <taxon>Enterobacterales</taxon>
        <taxon>Yersiniaceae</taxon>
        <taxon>Ewingella</taxon>
    </lineage>
</organism>
<dbReference type="InterPro" id="IPR006231">
    <property type="entry name" value="MQO"/>
</dbReference>
<comment type="cofactor">
    <cofactor evidence="2">
        <name>FAD</name>
        <dbReference type="ChEBI" id="CHEBI:57692"/>
    </cofactor>
</comment>
<evidence type="ECO:0000256" key="9">
    <source>
        <dbReference type="ARBA" id="ARBA00023002"/>
    </source>
</evidence>
<reference evidence="12 13" key="1">
    <citation type="submission" date="2018-06" db="EMBL/GenBank/DDBJ databases">
        <authorList>
            <consortium name="Pathogen Informatics"/>
            <person name="Doyle S."/>
        </authorList>
    </citation>
    <scope>NUCLEOTIDE SEQUENCE [LARGE SCALE GENOMIC DNA]</scope>
    <source>
        <strain evidence="12 13">NCTC12157</strain>
    </source>
</reference>
<dbReference type="AlphaFoldDB" id="A0A377N6Y6"/>
<dbReference type="EC" id="1.1.5.4" evidence="5"/>
<evidence type="ECO:0000256" key="6">
    <source>
        <dbReference type="ARBA" id="ARBA00022532"/>
    </source>
</evidence>
<dbReference type="Proteomes" id="UP000254304">
    <property type="component" value="Unassembled WGS sequence"/>
</dbReference>
<accession>A0A377N6Y6</accession>
<evidence type="ECO:0000256" key="2">
    <source>
        <dbReference type="ARBA" id="ARBA00001974"/>
    </source>
</evidence>
<evidence type="ECO:0000256" key="10">
    <source>
        <dbReference type="ARBA" id="ARBA00030660"/>
    </source>
</evidence>
<keyword evidence="7" id="KW-0285">Flavoprotein</keyword>
<evidence type="ECO:0000256" key="5">
    <source>
        <dbReference type="ARBA" id="ARBA00013026"/>
    </source>
</evidence>
<evidence type="ECO:0000256" key="11">
    <source>
        <dbReference type="ARBA" id="ARBA00031550"/>
    </source>
</evidence>
<evidence type="ECO:0000256" key="3">
    <source>
        <dbReference type="ARBA" id="ARBA00005012"/>
    </source>
</evidence>
<proteinExistence type="inferred from homology"/>
<evidence type="ECO:0000256" key="7">
    <source>
        <dbReference type="ARBA" id="ARBA00022630"/>
    </source>
</evidence>
<dbReference type="EMBL" id="UGGO01000001">
    <property type="protein sequence ID" value="STQ42489.1"/>
    <property type="molecule type" value="Genomic_DNA"/>
</dbReference>
<dbReference type="UniPathway" id="UPA00223">
    <property type="reaction ID" value="UER01008"/>
</dbReference>
<comment type="pathway">
    <text evidence="3">Carbohydrate metabolism; tricarboxylic acid cycle; oxaloacetate from (S)-malate (quinone route): step 1/1.</text>
</comment>
<sequence>MTDVGIDNFDLVKYLISQVMLSDNDRYEALKEYFPGAKKEDWRLGLRANVCRSSRKTLKKAAYCVWAPKWLALKMAASRHC</sequence>